<accession>A0A6G1KJ14</accession>
<reference evidence="2" key="1">
    <citation type="journal article" date="2020" name="Stud. Mycol.">
        <title>101 Dothideomycetes genomes: a test case for predicting lifestyles and emergence of pathogens.</title>
        <authorList>
            <person name="Haridas S."/>
            <person name="Albert R."/>
            <person name="Binder M."/>
            <person name="Bloem J."/>
            <person name="Labutti K."/>
            <person name="Salamov A."/>
            <person name="Andreopoulos B."/>
            <person name="Baker S."/>
            <person name="Barry K."/>
            <person name="Bills G."/>
            <person name="Bluhm B."/>
            <person name="Cannon C."/>
            <person name="Castanera R."/>
            <person name="Culley D."/>
            <person name="Daum C."/>
            <person name="Ezra D."/>
            <person name="Gonzalez J."/>
            <person name="Henrissat B."/>
            <person name="Kuo A."/>
            <person name="Liang C."/>
            <person name="Lipzen A."/>
            <person name="Lutzoni F."/>
            <person name="Magnuson J."/>
            <person name="Mondo S."/>
            <person name="Nolan M."/>
            <person name="Ohm R."/>
            <person name="Pangilinan J."/>
            <person name="Park H.-J."/>
            <person name="Ramirez L."/>
            <person name="Alfaro M."/>
            <person name="Sun H."/>
            <person name="Tritt A."/>
            <person name="Yoshinaga Y."/>
            <person name="Zwiers L.-H."/>
            <person name="Turgeon B."/>
            <person name="Goodwin S."/>
            <person name="Spatafora J."/>
            <person name="Crous P."/>
            <person name="Grigoriev I."/>
        </authorList>
    </citation>
    <scope>NUCLEOTIDE SEQUENCE</scope>
    <source>
        <strain evidence="2">CBS 279.74</strain>
    </source>
</reference>
<protein>
    <submittedName>
        <fullName evidence="2">Uncharacterized protein</fullName>
    </submittedName>
</protein>
<sequence length="266" mass="30250">MGGTMSVTNLQLRIPNEATLPVPTTPTRKRKFPSLASPKRSPRRTKHSKVGFIRTGIFPFLFLPGEIRNQIYAHVLLFQDRGRYARDELSGTMRLHQVSTHASPFCASDLMSDEVYYGRRLGIPTAVLRVCKQMHAEAMDVMYQNAFLVDIDYRKAVFSQSSTTVATFWKTDRSVGSPLSIPRQWAVTRITRLHLRIEMHAQGPEDHGNQCTIHKVEREVEYPTPLQICGTSRCDGLLPWGENGRRNSGQVQVFREDASRRHPKAC</sequence>
<dbReference type="EMBL" id="MU005766">
    <property type="protein sequence ID" value="KAF2712391.1"/>
    <property type="molecule type" value="Genomic_DNA"/>
</dbReference>
<dbReference type="OrthoDB" id="5272396at2759"/>
<evidence type="ECO:0000313" key="3">
    <source>
        <dbReference type="Proteomes" id="UP000799428"/>
    </source>
</evidence>
<feature type="region of interest" description="Disordered" evidence="1">
    <location>
        <begin position="15"/>
        <end position="47"/>
    </location>
</feature>
<keyword evidence="3" id="KW-1185">Reference proteome</keyword>
<proteinExistence type="predicted"/>
<dbReference type="PANTHER" id="PTHR42085">
    <property type="entry name" value="F-BOX DOMAIN-CONTAINING PROTEIN"/>
    <property type="match status" value="1"/>
</dbReference>
<evidence type="ECO:0000256" key="1">
    <source>
        <dbReference type="SAM" id="MobiDB-lite"/>
    </source>
</evidence>
<dbReference type="PANTHER" id="PTHR42085:SF2">
    <property type="entry name" value="F-BOX DOMAIN-CONTAINING PROTEIN"/>
    <property type="match status" value="1"/>
</dbReference>
<dbReference type="Proteomes" id="UP000799428">
    <property type="component" value="Unassembled WGS sequence"/>
</dbReference>
<dbReference type="AlphaFoldDB" id="A0A6G1KJ14"/>
<gene>
    <name evidence="2" type="ORF">K504DRAFT_452586</name>
</gene>
<dbReference type="InterPro" id="IPR038883">
    <property type="entry name" value="AN11006-like"/>
</dbReference>
<name>A0A6G1KJ14_9PLEO</name>
<evidence type="ECO:0000313" key="2">
    <source>
        <dbReference type="EMBL" id="KAF2712391.1"/>
    </source>
</evidence>
<organism evidence="2 3">
    <name type="scientific">Pleomassaria siparia CBS 279.74</name>
    <dbReference type="NCBI Taxonomy" id="1314801"/>
    <lineage>
        <taxon>Eukaryota</taxon>
        <taxon>Fungi</taxon>
        <taxon>Dikarya</taxon>
        <taxon>Ascomycota</taxon>
        <taxon>Pezizomycotina</taxon>
        <taxon>Dothideomycetes</taxon>
        <taxon>Pleosporomycetidae</taxon>
        <taxon>Pleosporales</taxon>
        <taxon>Pleomassariaceae</taxon>
        <taxon>Pleomassaria</taxon>
    </lineage>
</organism>